<dbReference type="EMBL" id="LWSA01000160">
    <property type="protein sequence ID" value="OCX71696.1"/>
    <property type="molecule type" value="Genomic_DNA"/>
</dbReference>
<keyword evidence="1" id="KW-0812">Transmembrane</keyword>
<keyword evidence="1" id="KW-1133">Transmembrane helix</keyword>
<feature type="transmembrane region" description="Helical" evidence="1">
    <location>
        <begin position="12"/>
        <end position="30"/>
    </location>
</feature>
<gene>
    <name evidence="2" type="ORF">A6P07_11490</name>
</gene>
<organism evidence="2 3">
    <name type="scientific">Acidithiobacillus thiooxidans</name>
    <name type="common">Thiobacillus thiooxidans</name>
    <dbReference type="NCBI Taxonomy" id="930"/>
    <lineage>
        <taxon>Bacteria</taxon>
        <taxon>Pseudomonadati</taxon>
        <taxon>Pseudomonadota</taxon>
        <taxon>Acidithiobacillia</taxon>
        <taxon>Acidithiobacillales</taxon>
        <taxon>Acidithiobacillaceae</taxon>
        <taxon>Acidithiobacillus</taxon>
    </lineage>
</organism>
<evidence type="ECO:0000313" key="2">
    <source>
        <dbReference type="EMBL" id="OCX71696.1"/>
    </source>
</evidence>
<comment type="caution">
    <text evidence="2">The sequence shown here is derived from an EMBL/GenBank/DDBJ whole genome shotgun (WGS) entry which is preliminary data.</text>
</comment>
<name>A0A1C2IP69_ACITH</name>
<protein>
    <submittedName>
        <fullName evidence="2">Uncharacterized protein</fullName>
    </submittedName>
</protein>
<dbReference type="AlphaFoldDB" id="A0A1C2IP69"/>
<evidence type="ECO:0000313" key="3">
    <source>
        <dbReference type="Proteomes" id="UP000094893"/>
    </source>
</evidence>
<sequence>MLEFILDLIRRHIFIAMALPFAIVLTGHLLTAHDFNDENAVSQIATLMHKQDENSGGRVQSFTQIANQMNDKIHSIMPLANDD</sequence>
<keyword evidence="1" id="KW-0472">Membrane</keyword>
<proteinExistence type="predicted"/>
<dbReference type="RefSeq" id="WP_024892750.1">
    <property type="nucleotide sequence ID" value="NZ_LWRZ01000283.1"/>
</dbReference>
<evidence type="ECO:0000256" key="1">
    <source>
        <dbReference type="SAM" id="Phobius"/>
    </source>
</evidence>
<dbReference type="Proteomes" id="UP000094893">
    <property type="component" value="Unassembled WGS sequence"/>
</dbReference>
<accession>A0A1C2IP69</accession>
<reference evidence="2 3" key="1">
    <citation type="journal article" date="2016" name="Int. J. Mol. Sci.">
        <title>Comparative genomics of the extreme acidophile Acidithiobacillus thiooxidans reveals intraspecific divergence and niche adaptation.</title>
        <authorList>
            <person name="Zhang X."/>
            <person name="Feng X."/>
            <person name="Tao J."/>
            <person name="Ma L."/>
            <person name="Xiao Y."/>
            <person name="Liang Y."/>
            <person name="Liu X."/>
            <person name="Yin H."/>
        </authorList>
    </citation>
    <scope>NUCLEOTIDE SEQUENCE [LARGE SCALE GENOMIC DNA]</scope>
    <source>
        <strain evidence="2 3">A02</strain>
    </source>
</reference>